<protein>
    <submittedName>
        <fullName evidence="1">Uncharacterized protein</fullName>
    </submittedName>
</protein>
<gene>
    <name evidence="1" type="ORF">AU468_13515</name>
</gene>
<dbReference type="RefSeq" id="WP_103681184.1">
    <property type="nucleotide sequence ID" value="NZ_LPWH01000123.1"/>
</dbReference>
<dbReference type="AlphaFoldDB" id="A0A2S4JFM6"/>
<evidence type="ECO:0000313" key="1">
    <source>
        <dbReference type="EMBL" id="POQ98368.1"/>
    </source>
</evidence>
<name>A0A2S4JFM6_9SPIO</name>
<reference evidence="2" key="1">
    <citation type="submission" date="2015-12" db="EMBL/GenBank/DDBJ databases">
        <authorList>
            <person name="Lodha T.D."/>
            <person name="Chintalapati S."/>
            <person name="Chintalapati V.R."/>
            <person name="Sravanthi T."/>
        </authorList>
    </citation>
    <scope>NUCLEOTIDE SEQUENCE [LARGE SCALE GENOMIC DNA]</scope>
    <source>
        <strain evidence="2">JC133</strain>
    </source>
</reference>
<comment type="caution">
    <text evidence="1">The sequence shown here is derived from an EMBL/GenBank/DDBJ whole genome shotgun (WGS) entry which is preliminary data.</text>
</comment>
<sequence>MAKAFLTDNEKFAEFGKQVFKLLDERGWNSIPRREMTIHLIDLAVNAELVNDKEPLVKLARQLMIPPGTLDRLLRDRLLFTRKASAFDDQEFSQWARSNSQTTVDDNKKSQVTFAVASLAEAMQVEAYFDELGLVPDYKNNRRLLVLDLSRLVRALAQISRTAPVELIDTQQWDARERQEALEAAQGSSQTLLSMALQAVREQADQHIGTATVEFALTLIQTARRRMRVTQSTQIEVG</sequence>
<proteinExistence type="predicted"/>
<keyword evidence="2" id="KW-1185">Reference proteome</keyword>
<organism evidence="1 2">
    <name type="scientific">Alkalispirochaeta sphaeroplastigenens</name>
    <dbReference type="NCBI Taxonomy" id="1187066"/>
    <lineage>
        <taxon>Bacteria</taxon>
        <taxon>Pseudomonadati</taxon>
        <taxon>Spirochaetota</taxon>
        <taxon>Spirochaetia</taxon>
        <taxon>Spirochaetales</taxon>
        <taxon>Spirochaetaceae</taxon>
        <taxon>Alkalispirochaeta</taxon>
    </lineage>
</organism>
<evidence type="ECO:0000313" key="2">
    <source>
        <dbReference type="Proteomes" id="UP000237350"/>
    </source>
</evidence>
<dbReference type="EMBL" id="LPWH01000123">
    <property type="protein sequence ID" value="POQ98368.1"/>
    <property type="molecule type" value="Genomic_DNA"/>
</dbReference>
<dbReference type="Proteomes" id="UP000237350">
    <property type="component" value="Unassembled WGS sequence"/>
</dbReference>
<accession>A0A2S4JFM6</accession>